<feature type="region of interest" description="Disordered" evidence="1">
    <location>
        <begin position="131"/>
        <end position="153"/>
    </location>
</feature>
<dbReference type="EMBL" id="QTUA01000001">
    <property type="protein sequence ID" value="REF30413.1"/>
    <property type="molecule type" value="Genomic_DNA"/>
</dbReference>
<evidence type="ECO:0000256" key="2">
    <source>
        <dbReference type="SAM" id="Phobius"/>
    </source>
</evidence>
<evidence type="ECO:0000313" key="3">
    <source>
        <dbReference type="EMBL" id="REF30413.1"/>
    </source>
</evidence>
<dbReference type="Proteomes" id="UP000256253">
    <property type="component" value="Unassembled WGS sequence"/>
</dbReference>
<organism evidence="3 4">
    <name type="scientific">Calidifontibacter indicus</name>
    <dbReference type="NCBI Taxonomy" id="419650"/>
    <lineage>
        <taxon>Bacteria</taxon>
        <taxon>Bacillati</taxon>
        <taxon>Actinomycetota</taxon>
        <taxon>Actinomycetes</taxon>
        <taxon>Micrococcales</taxon>
        <taxon>Dermacoccaceae</taxon>
        <taxon>Calidifontibacter</taxon>
    </lineage>
</organism>
<dbReference type="AlphaFoldDB" id="A0A3D9UPP3"/>
<evidence type="ECO:0000256" key="1">
    <source>
        <dbReference type="SAM" id="MobiDB-lite"/>
    </source>
</evidence>
<keyword evidence="2" id="KW-0472">Membrane</keyword>
<evidence type="ECO:0000313" key="4">
    <source>
        <dbReference type="Proteomes" id="UP000256253"/>
    </source>
</evidence>
<accession>A0A3D9UPP3</accession>
<keyword evidence="4" id="KW-1185">Reference proteome</keyword>
<name>A0A3D9UPP3_9MICO</name>
<sequence>MSSDPKLSPKPSSKPSVRTFRQRGAFVTGWFLIAIFLVVLAAITFGSHPEAGATLLLLAVVGAVYLSLIRPSVRLSADGVRLDNLVREVRLTWPAVDMLEDRWNLKVVTPDGAAYSSWAISAQRPTMSGGVSQNAAGSMVPTGTSSVPMGQSHRTGSAGAVAAAIEEAKVDYERAVSGGRIEPQPAQVHQVVAPVAAAGWAAVVVAVIVGILLI</sequence>
<dbReference type="RefSeq" id="WP_115922412.1">
    <property type="nucleotide sequence ID" value="NZ_QTUA01000001.1"/>
</dbReference>
<protein>
    <submittedName>
        <fullName evidence="3">PH (Pleckstrin Homology) domain-containing protein</fullName>
    </submittedName>
</protein>
<dbReference type="OrthoDB" id="5148800at2"/>
<comment type="caution">
    <text evidence="3">The sequence shown here is derived from an EMBL/GenBank/DDBJ whole genome shotgun (WGS) entry which is preliminary data.</text>
</comment>
<reference evidence="3 4" key="1">
    <citation type="submission" date="2018-08" db="EMBL/GenBank/DDBJ databases">
        <title>Sequencing the genomes of 1000 actinobacteria strains.</title>
        <authorList>
            <person name="Klenk H.-P."/>
        </authorList>
    </citation>
    <scope>NUCLEOTIDE SEQUENCE [LARGE SCALE GENOMIC DNA]</scope>
    <source>
        <strain evidence="3 4">DSM 22967</strain>
    </source>
</reference>
<gene>
    <name evidence="3" type="ORF">DFJ65_1419</name>
</gene>
<keyword evidence="2" id="KW-1133">Transmembrane helix</keyword>
<feature type="transmembrane region" description="Helical" evidence="2">
    <location>
        <begin position="51"/>
        <end position="69"/>
    </location>
</feature>
<keyword evidence="2" id="KW-0812">Transmembrane</keyword>
<feature type="transmembrane region" description="Helical" evidence="2">
    <location>
        <begin position="24"/>
        <end position="45"/>
    </location>
</feature>
<feature type="transmembrane region" description="Helical" evidence="2">
    <location>
        <begin position="191"/>
        <end position="213"/>
    </location>
</feature>
<proteinExistence type="predicted"/>